<dbReference type="Proteomes" id="UP000242474">
    <property type="component" value="Unassembled WGS sequence"/>
</dbReference>
<feature type="domain" description="DUF4097" evidence="2">
    <location>
        <begin position="227"/>
        <end position="355"/>
    </location>
</feature>
<evidence type="ECO:0000259" key="2">
    <source>
        <dbReference type="Pfam" id="PF13349"/>
    </source>
</evidence>
<reference evidence="3 4" key="1">
    <citation type="journal article" date="2015" name="Genome Biol. Evol.">
        <title>Phylogenomic analyses indicate that early fungi evolved digesting cell walls of algal ancestors of land plants.</title>
        <authorList>
            <person name="Chang Y."/>
            <person name="Wang S."/>
            <person name="Sekimoto S."/>
            <person name="Aerts A.L."/>
            <person name="Choi C."/>
            <person name="Clum A."/>
            <person name="LaButti K.M."/>
            <person name="Lindquist E.A."/>
            <person name="Yee Ngan C."/>
            <person name="Ohm R.A."/>
            <person name="Salamov A.A."/>
            <person name="Grigoriev I.V."/>
            <person name="Spatafora J.W."/>
            <person name="Berbee M.L."/>
        </authorList>
    </citation>
    <scope>NUCLEOTIDE SEQUENCE [LARGE SCALE GENOMIC DNA]</scope>
    <source>
        <strain evidence="3 4">NRRL 1564</strain>
    </source>
</reference>
<evidence type="ECO:0000313" key="4">
    <source>
        <dbReference type="Proteomes" id="UP000242474"/>
    </source>
</evidence>
<evidence type="ECO:0000313" key="3">
    <source>
        <dbReference type="EMBL" id="PIA16831.1"/>
    </source>
</evidence>
<evidence type="ECO:0000256" key="1">
    <source>
        <dbReference type="SAM" id="MobiDB-lite"/>
    </source>
</evidence>
<accession>A0A2G5BCV1</accession>
<dbReference type="EMBL" id="KZ303497">
    <property type="protein sequence ID" value="PIA16831.1"/>
    <property type="molecule type" value="Genomic_DNA"/>
</dbReference>
<dbReference type="Pfam" id="PF13349">
    <property type="entry name" value="DUF4097"/>
    <property type="match status" value="1"/>
</dbReference>
<name>A0A2G5BCV1_COERN</name>
<feature type="region of interest" description="Disordered" evidence="1">
    <location>
        <begin position="1"/>
        <end position="43"/>
    </location>
</feature>
<dbReference type="OrthoDB" id="5570013at2759"/>
<dbReference type="AlphaFoldDB" id="A0A2G5BCV1"/>
<protein>
    <recommendedName>
        <fullName evidence="2">DUF4097 domain-containing protein</fullName>
    </recommendedName>
</protein>
<proteinExistence type="predicted"/>
<organism evidence="3 4">
    <name type="scientific">Coemansia reversa (strain ATCC 12441 / NRRL 1564)</name>
    <dbReference type="NCBI Taxonomy" id="763665"/>
    <lineage>
        <taxon>Eukaryota</taxon>
        <taxon>Fungi</taxon>
        <taxon>Fungi incertae sedis</taxon>
        <taxon>Zoopagomycota</taxon>
        <taxon>Kickxellomycotina</taxon>
        <taxon>Kickxellomycetes</taxon>
        <taxon>Kickxellales</taxon>
        <taxon>Kickxellaceae</taxon>
        <taxon>Coemansia</taxon>
    </lineage>
</organism>
<gene>
    <name evidence="3" type="ORF">COEREDRAFT_7981</name>
</gene>
<feature type="compositionally biased region" description="Polar residues" evidence="1">
    <location>
        <begin position="9"/>
        <end position="24"/>
    </location>
</feature>
<dbReference type="InterPro" id="IPR025164">
    <property type="entry name" value="Toastrack_DUF4097"/>
</dbReference>
<keyword evidence="4" id="KW-1185">Reference proteome</keyword>
<sequence>MSELERGTDTTLSDRATAGQSAVSASLAEAPRPSIEQTSSRSDTVSVDYEFMSPLSISTKGIRTTNVRIERAKDARLGSCVHVQAVISSLSTTLHDRLHATSTMSAEGECTLVLEVGGSIWDLGMVSAELLVLVPLSDGPSDGHIEHPGIRISVPNGSIGATMLGNTHIRHLDLTTNHGPAHLSDIAVGTLKLAAHNGNITVHDVCADFEIDISGKAAWMDIDDVKASELVASSSDALISLKDVEARLVSATTSNARIGLGNIKAGTLMVNTVNGDVLASSVQATACEVKATKGNIEGDWCPTKKLYLSTTEAKIAIQVLIDAGESLEMALSSKNGPIDIDLPASFSGGFSLQTTGYYKTFVRTHPKVKASPVLHVSKPDMKTGVLSNGVMRHSLKAISEEAPVTVNFGSM</sequence>